<proteinExistence type="predicted"/>
<comment type="caution">
    <text evidence="1">The sequence shown here is derived from an EMBL/GenBank/DDBJ whole genome shotgun (WGS) entry which is preliminary data.</text>
</comment>
<sequence length="170" mass="18661">MLCLRTALVRNQGTWLLPALPSAPTPGPIRHLSRSIQHLRSFKNARYQSPVLSNRVYTQPLLPLPAALSEIRLHQAFPKPSFSADDSRPLGICTTSAFNHTCNYRASRSQQGTPSIGHVRCDSEHACLRSQCSHRCTGDAGATLLKDRPLSTITPHNALHTKTVPKAPNI</sequence>
<gene>
    <name evidence="1" type="ORF">NDU88_010784</name>
</gene>
<evidence type="ECO:0000313" key="1">
    <source>
        <dbReference type="EMBL" id="KAJ1158090.1"/>
    </source>
</evidence>
<name>A0AAV7S4E2_PLEWA</name>
<protein>
    <submittedName>
        <fullName evidence="1">Uncharacterized protein</fullName>
    </submittedName>
</protein>
<reference evidence="1" key="1">
    <citation type="journal article" date="2022" name="bioRxiv">
        <title>Sequencing and chromosome-scale assembly of the giantPleurodeles waltlgenome.</title>
        <authorList>
            <person name="Brown T."/>
            <person name="Elewa A."/>
            <person name="Iarovenko S."/>
            <person name="Subramanian E."/>
            <person name="Araus A.J."/>
            <person name="Petzold A."/>
            <person name="Susuki M."/>
            <person name="Suzuki K.-i.T."/>
            <person name="Hayashi T."/>
            <person name="Toyoda A."/>
            <person name="Oliveira C."/>
            <person name="Osipova E."/>
            <person name="Leigh N.D."/>
            <person name="Simon A."/>
            <person name="Yun M.H."/>
        </authorList>
    </citation>
    <scope>NUCLEOTIDE SEQUENCE</scope>
    <source>
        <strain evidence="1">20211129_DDA</strain>
        <tissue evidence="1">Liver</tissue>
    </source>
</reference>
<accession>A0AAV7S4E2</accession>
<keyword evidence="2" id="KW-1185">Reference proteome</keyword>
<evidence type="ECO:0000313" key="2">
    <source>
        <dbReference type="Proteomes" id="UP001066276"/>
    </source>
</evidence>
<dbReference type="Proteomes" id="UP001066276">
    <property type="component" value="Chromosome 5"/>
</dbReference>
<organism evidence="1 2">
    <name type="scientific">Pleurodeles waltl</name>
    <name type="common">Iberian ribbed newt</name>
    <dbReference type="NCBI Taxonomy" id="8319"/>
    <lineage>
        <taxon>Eukaryota</taxon>
        <taxon>Metazoa</taxon>
        <taxon>Chordata</taxon>
        <taxon>Craniata</taxon>
        <taxon>Vertebrata</taxon>
        <taxon>Euteleostomi</taxon>
        <taxon>Amphibia</taxon>
        <taxon>Batrachia</taxon>
        <taxon>Caudata</taxon>
        <taxon>Salamandroidea</taxon>
        <taxon>Salamandridae</taxon>
        <taxon>Pleurodelinae</taxon>
        <taxon>Pleurodeles</taxon>
    </lineage>
</organism>
<dbReference type="EMBL" id="JANPWB010000009">
    <property type="protein sequence ID" value="KAJ1158090.1"/>
    <property type="molecule type" value="Genomic_DNA"/>
</dbReference>
<dbReference type="AlphaFoldDB" id="A0AAV7S4E2"/>